<reference evidence="1" key="2">
    <citation type="journal article" date="2015" name="Fish Shellfish Immunol.">
        <title>Early steps in the European eel (Anguilla anguilla)-Vibrio vulnificus interaction in the gills: Role of the RtxA13 toxin.</title>
        <authorList>
            <person name="Callol A."/>
            <person name="Pajuelo D."/>
            <person name="Ebbesson L."/>
            <person name="Teles M."/>
            <person name="MacKenzie S."/>
            <person name="Amaro C."/>
        </authorList>
    </citation>
    <scope>NUCLEOTIDE SEQUENCE</scope>
</reference>
<proteinExistence type="predicted"/>
<dbReference type="EMBL" id="GBXM01067483">
    <property type="protein sequence ID" value="JAH41094.1"/>
    <property type="molecule type" value="Transcribed_RNA"/>
</dbReference>
<organism evidence="1">
    <name type="scientific">Anguilla anguilla</name>
    <name type="common">European freshwater eel</name>
    <name type="synonym">Muraena anguilla</name>
    <dbReference type="NCBI Taxonomy" id="7936"/>
    <lineage>
        <taxon>Eukaryota</taxon>
        <taxon>Metazoa</taxon>
        <taxon>Chordata</taxon>
        <taxon>Craniata</taxon>
        <taxon>Vertebrata</taxon>
        <taxon>Euteleostomi</taxon>
        <taxon>Actinopterygii</taxon>
        <taxon>Neopterygii</taxon>
        <taxon>Teleostei</taxon>
        <taxon>Anguilliformes</taxon>
        <taxon>Anguillidae</taxon>
        <taxon>Anguilla</taxon>
    </lineage>
</organism>
<name>A0A0E9SI90_ANGAN</name>
<dbReference type="AlphaFoldDB" id="A0A0E9SI90"/>
<protein>
    <submittedName>
        <fullName evidence="1">Uncharacterized protein</fullName>
    </submittedName>
</protein>
<evidence type="ECO:0000313" key="1">
    <source>
        <dbReference type="EMBL" id="JAH41094.1"/>
    </source>
</evidence>
<accession>A0A0E9SI90</accession>
<sequence length="30" mass="3184">MEDPAVAHGRGFSASLSFSLSFSVTLFQPP</sequence>
<reference evidence="1" key="1">
    <citation type="submission" date="2014-11" db="EMBL/GenBank/DDBJ databases">
        <authorList>
            <person name="Amaro Gonzalez C."/>
        </authorList>
    </citation>
    <scope>NUCLEOTIDE SEQUENCE</scope>
</reference>